<dbReference type="GO" id="GO:0008720">
    <property type="term" value="F:D-lactate dehydrogenase (NAD+) activity"/>
    <property type="evidence" value="ECO:0007669"/>
    <property type="project" value="TreeGrafter"/>
</dbReference>
<dbReference type="GO" id="GO:0051287">
    <property type="term" value="F:NAD binding"/>
    <property type="evidence" value="ECO:0007669"/>
    <property type="project" value="InterPro"/>
</dbReference>
<accession>A0A4P6ZL74</accession>
<dbReference type="GO" id="GO:0006564">
    <property type="term" value="P:L-serine biosynthetic process"/>
    <property type="evidence" value="ECO:0007669"/>
    <property type="project" value="UniProtKB-ARBA"/>
</dbReference>
<evidence type="ECO:0000259" key="5">
    <source>
        <dbReference type="Pfam" id="PF00389"/>
    </source>
</evidence>
<dbReference type="SUPFAM" id="SSF52283">
    <property type="entry name" value="Formate/glycerate dehydrogenase catalytic domain-like"/>
    <property type="match status" value="1"/>
</dbReference>
<keyword evidence="8" id="KW-1185">Reference proteome</keyword>
<keyword evidence="2 4" id="KW-0560">Oxidoreductase</keyword>
<dbReference type="GO" id="GO:0047545">
    <property type="term" value="F:(S)-2-hydroxyglutarate dehydrogenase activity"/>
    <property type="evidence" value="ECO:0007669"/>
    <property type="project" value="UniProtKB-ARBA"/>
</dbReference>
<dbReference type="Pfam" id="PF00389">
    <property type="entry name" value="2-Hacid_dh"/>
    <property type="match status" value="1"/>
</dbReference>
<evidence type="ECO:0000259" key="6">
    <source>
        <dbReference type="Pfam" id="PF02826"/>
    </source>
</evidence>
<organism evidence="7 8">
    <name type="scientific">Acetilactobacillus jinshanensis</name>
    <dbReference type="NCBI Taxonomy" id="1720083"/>
    <lineage>
        <taxon>Bacteria</taxon>
        <taxon>Bacillati</taxon>
        <taxon>Bacillota</taxon>
        <taxon>Bacilli</taxon>
        <taxon>Lactobacillales</taxon>
        <taxon>Lactobacillaceae</taxon>
        <taxon>Acetilactobacillus</taxon>
    </lineage>
</organism>
<dbReference type="Pfam" id="PF02826">
    <property type="entry name" value="2-Hacid_dh_C"/>
    <property type="match status" value="1"/>
</dbReference>
<dbReference type="PROSITE" id="PS00670">
    <property type="entry name" value="D_2_HYDROXYACID_DH_2"/>
    <property type="match status" value="1"/>
</dbReference>
<feature type="domain" description="D-isomer specific 2-hydroxyacid dehydrogenase catalytic" evidence="5">
    <location>
        <begin position="11"/>
        <end position="328"/>
    </location>
</feature>
<evidence type="ECO:0000256" key="1">
    <source>
        <dbReference type="ARBA" id="ARBA00005854"/>
    </source>
</evidence>
<comment type="similarity">
    <text evidence="1 4">Belongs to the D-isomer specific 2-hydroxyacid dehydrogenase family.</text>
</comment>
<dbReference type="OrthoDB" id="9805416at2"/>
<evidence type="ECO:0000256" key="4">
    <source>
        <dbReference type="RuleBase" id="RU003719"/>
    </source>
</evidence>
<sequence length="329" mass="36202">MKKIFMYNLLNMEKPFVKHFAAQHPDVTFAGTPDKLTSKNVGLAKGADGISIHFNSPEKSLYSSLHKFGVKIIGVRQTGYNEVDLDAAKKNHLVVTNVPGYSPRSVAEMALTHVMYLLRHIGDIRQREAKGDFLWAGDEAREIHNLTVGVIGTGKIGGTSAKIYKALGAKVLGSDPYPNPQLKSTLTYVPLKTLLQTADVIVLHTPLLKSTRHMIGAKEFKLMKNSVIFVNVSRGAVVDTNALIDALKDHEIAAAGLDTIEDEGNTFNRDNKGTIPNQYIKQLINMPNVLITPHVAYDTDNSVKNMVEISLNDIYDVINGKSVKDQLNK</sequence>
<proteinExistence type="inferred from homology"/>
<evidence type="ECO:0000313" key="8">
    <source>
        <dbReference type="Proteomes" id="UP000294321"/>
    </source>
</evidence>
<dbReference type="InterPro" id="IPR006140">
    <property type="entry name" value="D-isomer_DH_NAD-bd"/>
</dbReference>
<dbReference type="GO" id="GO:0004617">
    <property type="term" value="F:phosphoglycerate dehydrogenase activity"/>
    <property type="evidence" value="ECO:0007669"/>
    <property type="project" value="UniProtKB-ARBA"/>
</dbReference>
<dbReference type="Gene3D" id="3.40.50.720">
    <property type="entry name" value="NAD(P)-binding Rossmann-like Domain"/>
    <property type="match status" value="2"/>
</dbReference>
<dbReference type="RefSeq" id="WP_133441977.1">
    <property type="nucleotide sequence ID" value="NZ_CP034726.1"/>
</dbReference>
<evidence type="ECO:0000313" key="7">
    <source>
        <dbReference type="EMBL" id="QBP18418.1"/>
    </source>
</evidence>
<dbReference type="InterPro" id="IPR036291">
    <property type="entry name" value="NAD(P)-bd_dom_sf"/>
</dbReference>
<keyword evidence="3" id="KW-0520">NAD</keyword>
<name>A0A4P6ZL74_9LACO</name>
<dbReference type="InterPro" id="IPR029753">
    <property type="entry name" value="D-isomer_DH_CS"/>
</dbReference>
<dbReference type="KEGG" id="lji:ELX58_04555"/>
<dbReference type="PANTHER" id="PTHR43026">
    <property type="entry name" value="2-HYDROXYACID DEHYDROGENASE HOMOLOG 1-RELATED"/>
    <property type="match status" value="1"/>
</dbReference>
<dbReference type="SUPFAM" id="SSF51735">
    <property type="entry name" value="NAD(P)-binding Rossmann-fold domains"/>
    <property type="match status" value="1"/>
</dbReference>
<dbReference type="AlphaFoldDB" id="A0A4P6ZL74"/>
<evidence type="ECO:0000256" key="2">
    <source>
        <dbReference type="ARBA" id="ARBA00023002"/>
    </source>
</evidence>
<dbReference type="InterPro" id="IPR058205">
    <property type="entry name" value="D-LDH-like"/>
</dbReference>
<dbReference type="PANTHER" id="PTHR43026:SF1">
    <property type="entry name" value="2-HYDROXYACID DEHYDROGENASE HOMOLOG 1-RELATED"/>
    <property type="match status" value="1"/>
</dbReference>
<dbReference type="PROSITE" id="PS00671">
    <property type="entry name" value="D_2_HYDROXYACID_DH_3"/>
    <property type="match status" value="1"/>
</dbReference>
<evidence type="ECO:0000256" key="3">
    <source>
        <dbReference type="ARBA" id="ARBA00023027"/>
    </source>
</evidence>
<protein>
    <submittedName>
        <fullName evidence="7">D-2-hydroxyacid dehydrogenase</fullName>
    </submittedName>
</protein>
<dbReference type="EMBL" id="CP034726">
    <property type="protein sequence ID" value="QBP18418.1"/>
    <property type="molecule type" value="Genomic_DNA"/>
</dbReference>
<dbReference type="Proteomes" id="UP000294321">
    <property type="component" value="Chromosome"/>
</dbReference>
<dbReference type="CDD" id="cd12186">
    <property type="entry name" value="LDH"/>
    <property type="match status" value="1"/>
</dbReference>
<reference evidence="8" key="1">
    <citation type="submission" date="2018-12" db="EMBL/GenBank/DDBJ databases">
        <title>A new species of lactobacillus.</title>
        <authorList>
            <person name="Jian Y."/>
            <person name="Xin L."/>
            <person name="Hong Z.J."/>
            <person name="Ming L.Z."/>
            <person name="Hong X.Z."/>
        </authorList>
    </citation>
    <scope>NUCLEOTIDE SEQUENCE [LARGE SCALE GENOMIC DNA]</scope>
    <source>
        <strain evidence="8">HSLZ-75</strain>
    </source>
</reference>
<gene>
    <name evidence="7" type="ORF">ELX58_04555</name>
</gene>
<dbReference type="InterPro" id="IPR006139">
    <property type="entry name" value="D-isomer_2_OHA_DH_cat_dom"/>
</dbReference>
<feature type="domain" description="D-isomer specific 2-hydroxyacid dehydrogenase NAD-binding" evidence="6">
    <location>
        <begin position="112"/>
        <end position="296"/>
    </location>
</feature>
<dbReference type="FunFam" id="3.40.50.720:FF:000041">
    <property type="entry name" value="D-3-phosphoglycerate dehydrogenase"/>
    <property type="match status" value="1"/>
</dbReference>